<dbReference type="SUPFAM" id="SSF57667">
    <property type="entry name" value="beta-beta-alpha zinc fingers"/>
    <property type="match status" value="1"/>
</dbReference>
<name>A0A2G9SFQ8_AQUCT</name>
<keyword evidence="2" id="KW-0863">Zinc-finger</keyword>
<feature type="region of interest" description="Disordered" evidence="4">
    <location>
        <begin position="182"/>
        <end position="214"/>
    </location>
</feature>
<evidence type="ECO:0000313" key="6">
    <source>
        <dbReference type="EMBL" id="PIO38957.1"/>
    </source>
</evidence>
<dbReference type="GO" id="GO:0008270">
    <property type="term" value="F:zinc ion binding"/>
    <property type="evidence" value="ECO:0007669"/>
    <property type="project" value="UniProtKB-KW"/>
</dbReference>
<keyword evidence="3" id="KW-0862">Zinc</keyword>
<protein>
    <recommendedName>
        <fullName evidence="5">BED-type domain-containing protein</fullName>
    </recommendedName>
</protein>
<feature type="region of interest" description="Disordered" evidence="4">
    <location>
        <begin position="286"/>
        <end position="306"/>
    </location>
</feature>
<sequence length="323" mass="34826">MSGRPPRRGRRSQATKRGQAGSVSTANSAGRGHAGCVDPQHAEELVEWITKRPSSSSSSITQAQSSLPANAAAKVAYSIGSMSSVTPSLAPPSCMEESPELFKHSVGYMLQEDAQRFEGSDDGTQVEEGSNVIPERGGAQEGQETGSHVPPAAAYCQVCSSDEEGGDDEVTDSMWVPDRREVEEEAHHQRGRMPSRGQLKGSHPTASHRRSPHVQGAADSLRILKSSLVWAFFDTCAADRTVAVCNICLKRIKRGQNSSRLGTTCLTRQMSTSCAVRWQQYLKDPNQRTRRTSPCSSSAGIPNPTIPSVLSETCTERNEGVEL</sequence>
<evidence type="ECO:0000256" key="1">
    <source>
        <dbReference type="ARBA" id="ARBA00022723"/>
    </source>
</evidence>
<keyword evidence="7" id="KW-1185">Reference proteome</keyword>
<feature type="domain" description="BED-type" evidence="5">
    <location>
        <begin position="227"/>
        <end position="270"/>
    </location>
</feature>
<evidence type="ECO:0000256" key="4">
    <source>
        <dbReference type="SAM" id="MobiDB-lite"/>
    </source>
</evidence>
<dbReference type="PANTHER" id="PTHR47241:SF1">
    <property type="entry name" value="BED-TYPE DOMAIN-CONTAINING PROTEIN"/>
    <property type="match status" value="1"/>
</dbReference>
<feature type="compositionally biased region" description="Basic residues" evidence="4">
    <location>
        <begin position="1"/>
        <end position="14"/>
    </location>
</feature>
<gene>
    <name evidence="6" type="ORF">AB205_0122110</name>
</gene>
<dbReference type="GO" id="GO:0003677">
    <property type="term" value="F:DNA binding"/>
    <property type="evidence" value="ECO:0007669"/>
    <property type="project" value="InterPro"/>
</dbReference>
<reference evidence="7" key="1">
    <citation type="journal article" date="2017" name="Nat. Commun.">
        <title>The North American bullfrog draft genome provides insight into hormonal regulation of long noncoding RNA.</title>
        <authorList>
            <person name="Hammond S.A."/>
            <person name="Warren R.L."/>
            <person name="Vandervalk B.P."/>
            <person name="Kucuk E."/>
            <person name="Khan H."/>
            <person name="Gibb E.A."/>
            <person name="Pandoh P."/>
            <person name="Kirk H."/>
            <person name="Zhao Y."/>
            <person name="Jones M."/>
            <person name="Mungall A.J."/>
            <person name="Coope R."/>
            <person name="Pleasance S."/>
            <person name="Moore R.A."/>
            <person name="Holt R.A."/>
            <person name="Round J.M."/>
            <person name="Ohora S."/>
            <person name="Walle B.V."/>
            <person name="Veldhoen N."/>
            <person name="Helbing C.C."/>
            <person name="Birol I."/>
        </authorList>
    </citation>
    <scope>NUCLEOTIDE SEQUENCE [LARGE SCALE GENOMIC DNA]</scope>
</reference>
<dbReference type="SMART" id="SM00614">
    <property type="entry name" value="ZnF_BED"/>
    <property type="match status" value="1"/>
</dbReference>
<evidence type="ECO:0000256" key="2">
    <source>
        <dbReference type="ARBA" id="ARBA00022771"/>
    </source>
</evidence>
<dbReference type="Pfam" id="PF02892">
    <property type="entry name" value="zf-BED"/>
    <property type="match status" value="1"/>
</dbReference>
<dbReference type="InterPro" id="IPR003656">
    <property type="entry name" value="Znf_BED"/>
</dbReference>
<feature type="region of interest" description="Disordered" evidence="4">
    <location>
        <begin position="1"/>
        <end position="70"/>
    </location>
</feature>
<feature type="compositionally biased region" description="Low complexity" evidence="4">
    <location>
        <begin position="54"/>
        <end position="66"/>
    </location>
</feature>
<feature type="non-terminal residue" evidence="6">
    <location>
        <position position="323"/>
    </location>
</feature>
<evidence type="ECO:0000256" key="3">
    <source>
        <dbReference type="ARBA" id="ARBA00022833"/>
    </source>
</evidence>
<dbReference type="PANTHER" id="PTHR47241">
    <property type="entry name" value="FINGER PROTEIN, PUTATIVE-RELATED"/>
    <property type="match status" value="1"/>
</dbReference>
<feature type="region of interest" description="Disordered" evidence="4">
    <location>
        <begin position="119"/>
        <end position="151"/>
    </location>
</feature>
<dbReference type="InterPro" id="IPR052865">
    <property type="entry name" value="Zinc_finger_BED"/>
</dbReference>
<dbReference type="GO" id="GO:0005634">
    <property type="term" value="C:nucleus"/>
    <property type="evidence" value="ECO:0007669"/>
    <property type="project" value="TreeGrafter"/>
</dbReference>
<accession>A0A2G9SFQ8</accession>
<keyword evidence="1" id="KW-0479">Metal-binding</keyword>
<dbReference type="EMBL" id="KV925099">
    <property type="protein sequence ID" value="PIO38957.1"/>
    <property type="molecule type" value="Genomic_DNA"/>
</dbReference>
<feature type="compositionally biased region" description="Polar residues" evidence="4">
    <location>
        <begin position="292"/>
        <end position="306"/>
    </location>
</feature>
<proteinExistence type="predicted"/>
<dbReference type="AlphaFoldDB" id="A0A2G9SFQ8"/>
<evidence type="ECO:0000313" key="7">
    <source>
        <dbReference type="Proteomes" id="UP000228934"/>
    </source>
</evidence>
<dbReference type="Proteomes" id="UP000228934">
    <property type="component" value="Unassembled WGS sequence"/>
</dbReference>
<dbReference type="InterPro" id="IPR036236">
    <property type="entry name" value="Znf_C2H2_sf"/>
</dbReference>
<organism evidence="6 7">
    <name type="scientific">Aquarana catesbeiana</name>
    <name type="common">American bullfrog</name>
    <name type="synonym">Rana catesbeiana</name>
    <dbReference type="NCBI Taxonomy" id="8400"/>
    <lineage>
        <taxon>Eukaryota</taxon>
        <taxon>Metazoa</taxon>
        <taxon>Chordata</taxon>
        <taxon>Craniata</taxon>
        <taxon>Vertebrata</taxon>
        <taxon>Euteleostomi</taxon>
        <taxon>Amphibia</taxon>
        <taxon>Batrachia</taxon>
        <taxon>Anura</taxon>
        <taxon>Neobatrachia</taxon>
        <taxon>Ranoidea</taxon>
        <taxon>Ranidae</taxon>
        <taxon>Aquarana</taxon>
    </lineage>
</organism>
<evidence type="ECO:0000259" key="5">
    <source>
        <dbReference type="Pfam" id="PF02892"/>
    </source>
</evidence>